<dbReference type="GO" id="GO:0000162">
    <property type="term" value="P:L-tryptophan biosynthetic process"/>
    <property type="evidence" value="ECO:0000318"/>
    <property type="project" value="GO_Central"/>
</dbReference>
<keyword evidence="1" id="KW-0328">Glycosyltransferase</keyword>
<gene>
    <name evidence="4" type="ORF">MANES_14G064000</name>
</gene>
<dbReference type="GO" id="GO:0004048">
    <property type="term" value="F:anthranilate phosphoribosyltransferase activity"/>
    <property type="evidence" value="ECO:0007669"/>
    <property type="project" value="InterPro"/>
</dbReference>
<dbReference type="Gene3D" id="3.40.1030.10">
    <property type="entry name" value="Nucleoside phosphorylase/phosphoribosyltransferase catalytic domain"/>
    <property type="match status" value="2"/>
</dbReference>
<dbReference type="Pfam" id="PF00591">
    <property type="entry name" value="Glycos_transf_3"/>
    <property type="match status" value="1"/>
</dbReference>
<dbReference type="EMBL" id="CM004400">
    <property type="protein sequence ID" value="OAY30851.1"/>
    <property type="molecule type" value="Genomic_DNA"/>
</dbReference>
<dbReference type="InterPro" id="IPR000312">
    <property type="entry name" value="Glycosyl_Trfase_fam3"/>
</dbReference>
<dbReference type="GO" id="GO:0005829">
    <property type="term" value="C:cytosol"/>
    <property type="evidence" value="ECO:0000318"/>
    <property type="project" value="GO_Central"/>
</dbReference>
<dbReference type="PANTHER" id="PTHR43285">
    <property type="entry name" value="ANTHRANILATE PHOSPHORIBOSYLTRANSFERASE"/>
    <property type="match status" value="1"/>
</dbReference>
<dbReference type="InterPro" id="IPR005940">
    <property type="entry name" value="Anthranilate_Pribosyl_Tfrase"/>
</dbReference>
<name>A0A2C9UKD6_MANES</name>
<proteinExistence type="predicted"/>
<evidence type="ECO:0000259" key="3">
    <source>
        <dbReference type="Pfam" id="PF00591"/>
    </source>
</evidence>
<dbReference type="STRING" id="3983.A0A2C9UKD6"/>
<dbReference type="AlphaFoldDB" id="A0A2C9UKD6"/>
<organism evidence="4">
    <name type="scientific">Manihot esculenta</name>
    <name type="common">Cassava</name>
    <name type="synonym">Jatropha manihot</name>
    <dbReference type="NCBI Taxonomy" id="3983"/>
    <lineage>
        <taxon>Eukaryota</taxon>
        <taxon>Viridiplantae</taxon>
        <taxon>Streptophyta</taxon>
        <taxon>Embryophyta</taxon>
        <taxon>Tracheophyta</taxon>
        <taxon>Spermatophyta</taxon>
        <taxon>Magnoliopsida</taxon>
        <taxon>eudicotyledons</taxon>
        <taxon>Gunneridae</taxon>
        <taxon>Pentapetalae</taxon>
        <taxon>rosids</taxon>
        <taxon>fabids</taxon>
        <taxon>Malpighiales</taxon>
        <taxon>Euphorbiaceae</taxon>
        <taxon>Crotonoideae</taxon>
        <taxon>Manihoteae</taxon>
        <taxon>Manihot</taxon>
    </lineage>
</organism>
<sequence>MAAAATLAFASLHPRQHIIPASSITRPPLWPIHRLRNASCIVSATEIYRAEHVSANRYRSGSTTLITARSSIRENSSPHITAFNKLIEALINRVDLSESQAKGETDEEVSVVGLARAMIKHARKVEGLVDAIDIVNISTGASILAAACGAKVAKQGNGSSSSACGSADVLETLGGVSRCVNAAGIGFMMSPEYLPAMKIVSPIRKKLKVYKMAKALQRFGMKTTLVVHSDGLDEMSPLVAGIILDICAETEEREEENQNFYLKSENDVMSVLEASLPVYTKLNHTHNMCIQITQPKQNESV</sequence>
<reference evidence="4" key="1">
    <citation type="submission" date="2016-02" db="EMBL/GenBank/DDBJ databases">
        <title>WGS assembly of Manihot esculenta.</title>
        <authorList>
            <person name="Bredeson J.V."/>
            <person name="Prochnik S.E."/>
            <person name="Lyons J.B."/>
            <person name="Schmutz J."/>
            <person name="Grimwood J."/>
            <person name="Vrebalov J."/>
            <person name="Bart R.S."/>
            <person name="Amuge T."/>
            <person name="Ferguson M.E."/>
            <person name="Green R."/>
            <person name="Putnam N."/>
            <person name="Stites J."/>
            <person name="Rounsley S."/>
            <person name="Rokhsar D.S."/>
        </authorList>
    </citation>
    <scope>NUCLEOTIDE SEQUENCE [LARGE SCALE GENOMIC DNA]</scope>
    <source>
        <tissue evidence="4">Leaf</tissue>
    </source>
</reference>
<evidence type="ECO:0000256" key="1">
    <source>
        <dbReference type="ARBA" id="ARBA00022676"/>
    </source>
</evidence>
<keyword evidence="2" id="KW-0808">Transferase</keyword>
<protein>
    <recommendedName>
        <fullName evidence="3">Glycosyl transferase family 3 domain-containing protein</fullName>
    </recommendedName>
</protein>
<dbReference type="PANTHER" id="PTHR43285:SF2">
    <property type="entry name" value="ANTHRANILATE PHOSPHORIBOSYLTRANSFERASE"/>
    <property type="match status" value="1"/>
</dbReference>
<feature type="domain" description="Glycosyl transferase family 3" evidence="3">
    <location>
        <begin position="132"/>
        <end position="209"/>
    </location>
</feature>
<evidence type="ECO:0000256" key="2">
    <source>
        <dbReference type="ARBA" id="ARBA00022679"/>
    </source>
</evidence>
<dbReference type="Gene3D" id="1.20.970.10">
    <property type="entry name" value="Transferase, Pyrimidine Nucleoside Phosphorylase, Chain C"/>
    <property type="match status" value="1"/>
</dbReference>
<dbReference type="SUPFAM" id="SSF52418">
    <property type="entry name" value="Nucleoside phosphorylase/phosphoribosyltransferase catalytic domain"/>
    <property type="match status" value="1"/>
</dbReference>
<accession>A0A2C9UKD6</accession>
<evidence type="ECO:0000313" key="4">
    <source>
        <dbReference type="EMBL" id="OAY30851.1"/>
    </source>
</evidence>
<dbReference type="InterPro" id="IPR035902">
    <property type="entry name" value="Nuc_phospho_transferase"/>
</dbReference>